<evidence type="ECO:0000256" key="1">
    <source>
        <dbReference type="ARBA" id="ARBA00006274"/>
    </source>
</evidence>
<dbReference type="OrthoDB" id="3238794at2759"/>
<comment type="caution">
    <text evidence="3">The sequence shown here is derived from an EMBL/GenBank/DDBJ whole genome shotgun (WGS) entry which is preliminary data.</text>
</comment>
<evidence type="ECO:0000313" key="3">
    <source>
        <dbReference type="EMBL" id="RUS76745.1"/>
    </source>
</evidence>
<dbReference type="GO" id="GO:0005886">
    <property type="term" value="C:plasma membrane"/>
    <property type="evidence" value="ECO:0007669"/>
    <property type="project" value="UniProtKB-SubCell"/>
</dbReference>
<evidence type="ECO:0000259" key="2">
    <source>
        <dbReference type="SMART" id="SM01007"/>
    </source>
</evidence>
<dbReference type="PANTHER" id="PTHR10672:SF3">
    <property type="entry name" value="PROTEIN HU-LI TAI SHAO"/>
    <property type="match status" value="1"/>
</dbReference>
<feature type="non-terminal residue" evidence="3">
    <location>
        <position position="259"/>
    </location>
</feature>
<protein>
    <recommendedName>
        <fullName evidence="2">Class II aldolase/adducin N-terminal domain-containing protein</fullName>
    </recommendedName>
</protein>
<organism evidence="3 4">
    <name type="scientific">Elysia chlorotica</name>
    <name type="common">Eastern emerald elysia</name>
    <name type="synonym">Sea slug</name>
    <dbReference type="NCBI Taxonomy" id="188477"/>
    <lineage>
        <taxon>Eukaryota</taxon>
        <taxon>Metazoa</taxon>
        <taxon>Spiralia</taxon>
        <taxon>Lophotrochozoa</taxon>
        <taxon>Mollusca</taxon>
        <taxon>Gastropoda</taxon>
        <taxon>Heterobranchia</taxon>
        <taxon>Euthyneura</taxon>
        <taxon>Panpulmonata</taxon>
        <taxon>Sacoglossa</taxon>
        <taxon>Placobranchoidea</taxon>
        <taxon>Plakobranchidae</taxon>
        <taxon>Elysia</taxon>
    </lineage>
</organism>
<dbReference type="GO" id="GO:0014069">
    <property type="term" value="C:postsynaptic density"/>
    <property type="evidence" value="ECO:0007669"/>
    <property type="project" value="TreeGrafter"/>
</dbReference>
<keyword evidence="4" id="KW-1185">Reference proteome</keyword>
<dbReference type="STRING" id="188477.A0A3S1BBJ0"/>
<dbReference type="Pfam" id="PF00596">
    <property type="entry name" value="Aldolase_II"/>
    <property type="match status" value="2"/>
</dbReference>
<gene>
    <name evidence="3" type="ORF">EGW08_015501</name>
</gene>
<dbReference type="InterPro" id="IPR001303">
    <property type="entry name" value="Aldolase_II/adducin_N"/>
</dbReference>
<sequence length="259" mass="28188">MDMLPWNSNGGLGNFAAASSVVPVNDLKGPRPSSYAEGETQLRCKLAALYRLVELCGWSHGIYNHISARVSGKDEHFLLNPFGMMYSEMTASSLVKVDLEGKVMGQSTSPFSVNHAGWTIHSAIHGAREDVKCVLHLHTPASVAVAYIIGLLQIHLYSHKKLDKFLCSQVMMLRNHGIVACGETVEEAFHYTFNALAACEQQVKAMQAGLDNLHIPKADGPVTQNHLLASQANGGSDSQGTKWGRGELEFEALMRALDN</sequence>
<evidence type="ECO:0000313" key="4">
    <source>
        <dbReference type="Proteomes" id="UP000271974"/>
    </source>
</evidence>
<reference evidence="3 4" key="1">
    <citation type="submission" date="2019-01" db="EMBL/GenBank/DDBJ databases">
        <title>A draft genome assembly of the solar-powered sea slug Elysia chlorotica.</title>
        <authorList>
            <person name="Cai H."/>
            <person name="Li Q."/>
            <person name="Fang X."/>
            <person name="Li J."/>
            <person name="Curtis N.E."/>
            <person name="Altenburger A."/>
            <person name="Shibata T."/>
            <person name="Feng M."/>
            <person name="Maeda T."/>
            <person name="Schwartz J.A."/>
            <person name="Shigenobu S."/>
            <person name="Lundholm N."/>
            <person name="Nishiyama T."/>
            <person name="Yang H."/>
            <person name="Hasebe M."/>
            <person name="Li S."/>
            <person name="Pierce S.K."/>
            <person name="Wang J."/>
        </authorList>
    </citation>
    <scope>NUCLEOTIDE SEQUENCE [LARGE SCALE GENOMIC DNA]</scope>
    <source>
        <strain evidence="3">EC2010</strain>
        <tissue evidence="3">Whole organism of an adult</tissue>
    </source>
</reference>
<comment type="similarity">
    <text evidence="1">Belongs to the aldolase class II family. Adducin subfamily.</text>
</comment>
<dbReference type="InterPro" id="IPR051017">
    <property type="entry name" value="Aldolase-II_Adducin_sf"/>
</dbReference>
<dbReference type="AlphaFoldDB" id="A0A3S1BBJ0"/>
<dbReference type="Proteomes" id="UP000271974">
    <property type="component" value="Unassembled WGS sequence"/>
</dbReference>
<dbReference type="SUPFAM" id="SSF53639">
    <property type="entry name" value="AraD/HMP-PK domain-like"/>
    <property type="match status" value="1"/>
</dbReference>
<dbReference type="PANTHER" id="PTHR10672">
    <property type="entry name" value="ADDUCIN"/>
    <property type="match status" value="1"/>
</dbReference>
<proteinExistence type="inferred from homology"/>
<dbReference type="SMART" id="SM01007">
    <property type="entry name" value="Aldolase_II"/>
    <property type="match status" value="1"/>
</dbReference>
<feature type="domain" description="Class II aldolase/adducin N-terminal" evidence="2">
    <location>
        <begin position="44"/>
        <end position="203"/>
    </location>
</feature>
<accession>A0A3S1BBJ0</accession>
<dbReference type="GO" id="GO:0005856">
    <property type="term" value="C:cytoskeleton"/>
    <property type="evidence" value="ECO:0007669"/>
    <property type="project" value="TreeGrafter"/>
</dbReference>
<dbReference type="InterPro" id="IPR036409">
    <property type="entry name" value="Aldolase_II/adducin_N_sf"/>
</dbReference>
<dbReference type="Gene3D" id="3.40.225.10">
    <property type="entry name" value="Class II aldolase/adducin N-terminal domain"/>
    <property type="match status" value="2"/>
</dbReference>
<dbReference type="EMBL" id="RQTK01000639">
    <property type="protein sequence ID" value="RUS76745.1"/>
    <property type="molecule type" value="Genomic_DNA"/>
</dbReference>
<dbReference type="GO" id="GO:0051015">
    <property type="term" value="F:actin filament binding"/>
    <property type="evidence" value="ECO:0007669"/>
    <property type="project" value="TreeGrafter"/>
</dbReference>
<name>A0A3S1BBJ0_ELYCH</name>